<dbReference type="InterPro" id="IPR004268">
    <property type="entry name" value="MurJ"/>
</dbReference>
<evidence type="ECO:0000256" key="2">
    <source>
        <dbReference type="ARBA" id="ARBA00022475"/>
    </source>
</evidence>
<dbReference type="GO" id="GO:0005886">
    <property type="term" value="C:plasma membrane"/>
    <property type="evidence" value="ECO:0007669"/>
    <property type="project" value="UniProtKB-SubCell"/>
</dbReference>
<evidence type="ECO:0000256" key="8">
    <source>
        <dbReference type="SAM" id="Phobius"/>
    </source>
</evidence>
<keyword evidence="5" id="KW-0573">Peptidoglycan synthesis</keyword>
<reference evidence="9" key="1">
    <citation type="journal article" date="2015" name="Nature">
        <title>Complex archaea that bridge the gap between prokaryotes and eukaryotes.</title>
        <authorList>
            <person name="Spang A."/>
            <person name="Saw J.H."/>
            <person name="Jorgensen S.L."/>
            <person name="Zaremba-Niedzwiedzka K."/>
            <person name="Martijn J."/>
            <person name="Lind A.E."/>
            <person name="van Eijk R."/>
            <person name="Schleper C."/>
            <person name="Guy L."/>
            <person name="Ettema T.J."/>
        </authorList>
    </citation>
    <scope>NUCLEOTIDE SEQUENCE</scope>
</reference>
<dbReference type="PANTHER" id="PTHR47019">
    <property type="entry name" value="LIPID II FLIPPASE MURJ"/>
    <property type="match status" value="1"/>
</dbReference>
<dbReference type="GO" id="GO:0034204">
    <property type="term" value="P:lipid translocation"/>
    <property type="evidence" value="ECO:0007669"/>
    <property type="project" value="TreeGrafter"/>
</dbReference>
<proteinExistence type="inferred from homology"/>
<feature type="transmembrane region" description="Helical" evidence="8">
    <location>
        <begin position="91"/>
        <end position="118"/>
    </location>
</feature>
<dbReference type="Pfam" id="PF03023">
    <property type="entry name" value="MurJ"/>
    <property type="match status" value="1"/>
</dbReference>
<accession>A0A0F9AFI9</accession>
<dbReference type="EMBL" id="LAZR01046221">
    <property type="protein sequence ID" value="KKK97045.1"/>
    <property type="molecule type" value="Genomic_DNA"/>
</dbReference>
<feature type="transmembrane region" description="Helical" evidence="8">
    <location>
        <begin position="278"/>
        <end position="295"/>
    </location>
</feature>
<sequence>MYENTRVTNAAGIVGSATLLSRIFGFLRDVVIAGYFGAGLGSDAFFVAFRIPNLLRRLFAEGSLSIAFIPVFTEYLTNKGKDEAFKLAGSAILLLSIVLTMLALVGILLSPLIVRIIAPGFAGSPEKLSLTITLTRIMFPYIFFIGMVALCMGILNVLGHFAAPAFAPVFLNLAMIGGVFFISPHLSEPITGLAIGVIIGGVLQLLLQIPFIIRKGVFFWKKTRIYHAGLKKVGLLMLPTIFGAAVYQINILVGTLLASLLPEGSVSYLYYADRLVQFPLGIFAIAMATAVLPSLSRQAAAEDFTGVRETFAHAMNLVFFITIPSMVGLIILREPIISLLFKRGAFDAETTQLTAVALLYYGMGLWA</sequence>
<evidence type="ECO:0000256" key="5">
    <source>
        <dbReference type="ARBA" id="ARBA00022984"/>
    </source>
</evidence>
<evidence type="ECO:0000256" key="3">
    <source>
        <dbReference type="ARBA" id="ARBA00022692"/>
    </source>
</evidence>
<feature type="transmembrane region" description="Helical" evidence="8">
    <location>
        <begin position="138"/>
        <end position="158"/>
    </location>
</feature>
<feature type="transmembrane region" description="Helical" evidence="8">
    <location>
        <begin position="315"/>
        <end position="332"/>
    </location>
</feature>
<evidence type="ECO:0000256" key="1">
    <source>
        <dbReference type="ARBA" id="ARBA00004651"/>
    </source>
</evidence>
<feature type="transmembrane region" description="Helical" evidence="8">
    <location>
        <begin position="165"/>
        <end position="184"/>
    </location>
</feature>
<feature type="transmembrane region" description="Helical" evidence="8">
    <location>
        <begin position="190"/>
        <end position="213"/>
    </location>
</feature>
<evidence type="ECO:0008006" key="10">
    <source>
        <dbReference type="Google" id="ProtNLM"/>
    </source>
</evidence>
<dbReference type="GO" id="GO:0009252">
    <property type="term" value="P:peptidoglycan biosynthetic process"/>
    <property type="evidence" value="ECO:0007669"/>
    <property type="project" value="UniProtKB-KW"/>
</dbReference>
<name>A0A0F9AFI9_9ZZZZ</name>
<dbReference type="GO" id="GO:0015648">
    <property type="term" value="F:lipid-linked peptidoglycan transporter activity"/>
    <property type="evidence" value="ECO:0007669"/>
    <property type="project" value="TreeGrafter"/>
</dbReference>
<protein>
    <recommendedName>
        <fullName evidence="10">Murein biosynthesis integral membrane protein MurJ</fullName>
    </recommendedName>
</protein>
<dbReference type="NCBIfam" id="TIGR01695">
    <property type="entry name" value="murJ_mviN"/>
    <property type="match status" value="1"/>
</dbReference>
<organism evidence="9">
    <name type="scientific">marine sediment metagenome</name>
    <dbReference type="NCBI Taxonomy" id="412755"/>
    <lineage>
        <taxon>unclassified sequences</taxon>
        <taxon>metagenomes</taxon>
        <taxon>ecological metagenomes</taxon>
    </lineage>
</organism>
<dbReference type="InterPro" id="IPR051050">
    <property type="entry name" value="Lipid_II_flippase_MurJ/MviN"/>
</dbReference>
<evidence type="ECO:0000256" key="4">
    <source>
        <dbReference type="ARBA" id="ARBA00022960"/>
    </source>
</evidence>
<keyword evidence="6 8" id="KW-1133">Transmembrane helix</keyword>
<dbReference type="GO" id="GO:0008360">
    <property type="term" value="P:regulation of cell shape"/>
    <property type="evidence" value="ECO:0007669"/>
    <property type="project" value="UniProtKB-KW"/>
</dbReference>
<comment type="subcellular location">
    <subcellularLocation>
        <location evidence="1">Cell membrane</location>
        <topology evidence="1">Multi-pass membrane protein</topology>
    </subcellularLocation>
</comment>
<evidence type="ECO:0000256" key="7">
    <source>
        <dbReference type="ARBA" id="ARBA00023136"/>
    </source>
</evidence>
<dbReference type="HAMAP" id="MF_02078">
    <property type="entry name" value="MurJ_MviN"/>
    <property type="match status" value="1"/>
</dbReference>
<feature type="transmembrane region" description="Helical" evidence="8">
    <location>
        <begin position="30"/>
        <end position="49"/>
    </location>
</feature>
<keyword evidence="2" id="KW-1003">Cell membrane</keyword>
<feature type="non-terminal residue" evidence="9">
    <location>
        <position position="367"/>
    </location>
</feature>
<dbReference type="PANTHER" id="PTHR47019:SF1">
    <property type="entry name" value="LIPID II FLIPPASE MURJ"/>
    <property type="match status" value="1"/>
</dbReference>
<dbReference type="AlphaFoldDB" id="A0A0F9AFI9"/>
<feature type="transmembrane region" description="Helical" evidence="8">
    <location>
        <begin position="7"/>
        <end position="24"/>
    </location>
</feature>
<keyword evidence="4" id="KW-0133">Cell shape</keyword>
<evidence type="ECO:0000256" key="6">
    <source>
        <dbReference type="ARBA" id="ARBA00022989"/>
    </source>
</evidence>
<gene>
    <name evidence="9" type="ORF">LCGC14_2656690</name>
</gene>
<comment type="caution">
    <text evidence="9">The sequence shown here is derived from an EMBL/GenBank/DDBJ whole genome shotgun (WGS) entry which is preliminary data.</text>
</comment>
<evidence type="ECO:0000313" key="9">
    <source>
        <dbReference type="EMBL" id="KKK97045.1"/>
    </source>
</evidence>
<dbReference type="CDD" id="cd13123">
    <property type="entry name" value="MATE_MurJ_like"/>
    <property type="match status" value="1"/>
</dbReference>
<keyword evidence="7 8" id="KW-0472">Membrane</keyword>
<feature type="transmembrane region" description="Helical" evidence="8">
    <location>
        <begin position="233"/>
        <end position="258"/>
    </location>
</feature>
<keyword evidence="3 8" id="KW-0812">Transmembrane</keyword>
<dbReference type="PRINTS" id="PR01806">
    <property type="entry name" value="VIRFACTRMVIN"/>
</dbReference>